<accession>A0A8C8XPD8</accession>
<dbReference type="CDD" id="cd03670">
    <property type="entry name" value="NUDIX_ADPRase_Nudt9"/>
    <property type="match status" value="1"/>
</dbReference>
<dbReference type="Proteomes" id="UP000694399">
    <property type="component" value="Chromosome D3"/>
</dbReference>
<dbReference type="EC" id="3.6.1.13" evidence="2"/>
<evidence type="ECO:0000256" key="7">
    <source>
        <dbReference type="ARBA" id="ARBA00056962"/>
    </source>
</evidence>
<dbReference type="Ensembl" id="ENSPLOT00000025318.1">
    <property type="protein sequence ID" value="ENSPLOP00000022924.1"/>
    <property type="gene ID" value="ENSPLOG00000016807.1"/>
</dbReference>
<dbReference type="SUPFAM" id="SSF55811">
    <property type="entry name" value="Nudix"/>
    <property type="match status" value="1"/>
</dbReference>
<organism evidence="13 14">
    <name type="scientific">Panthera leo</name>
    <name type="common">Lion</name>
    <dbReference type="NCBI Taxonomy" id="9689"/>
    <lineage>
        <taxon>Eukaryota</taxon>
        <taxon>Metazoa</taxon>
        <taxon>Chordata</taxon>
        <taxon>Craniata</taxon>
        <taxon>Vertebrata</taxon>
        <taxon>Euteleostomi</taxon>
        <taxon>Mammalia</taxon>
        <taxon>Eutheria</taxon>
        <taxon>Laurasiatheria</taxon>
        <taxon>Carnivora</taxon>
        <taxon>Feliformia</taxon>
        <taxon>Felidae</taxon>
        <taxon>Pantherinae</taxon>
        <taxon>Panthera</taxon>
    </lineage>
</organism>
<dbReference type="OMA" id="PETHNAW"/>
<dbReference type="GO" id="GO:0047631">
    <property type="term" value="F:ADP-ribose diphosphatase activity"/>
    <property type="evidence" value="ECO:0007669"/>
    <property type="project" value="UniProtKB-EC"/>
</dbReference>
<keyword evidence="14" id="KW-1185">Reference proteome</keyword>
<evidence type="ECO:0000256" key="11">
    <source>
        <dbReference type="SAM" id="MobiDB-lite"/>
    </source>
</evidence>
<evidence type="ECO:0000313" key="14">
    <source>
        <dbReference type="Proteomes" id="UP000694399"/>
    </source>
</evidence>
<protein>
    <recommendedName>
        <fullName evidence="9">ADP-ribose pyrophosphatase, mitochondrial</fullName>
        <ecNumber evidence="2">3.6.1.13</ecNumber>
    </recommendedName>
    <alternativeName>
        <fullName evidence="3">ADP-ribose diphosphatase</fullName>
    </alternativeName>
    <alternativeName>
        <fullName evidence="5">ADP-ribose phosphohydrolase</fullName>
    </alternativeName>
    <alternativeName>
        <fullName evidence="4">Adenosine diphosphoribose pyrophosphatase</fullName>
    </alternativeName>
    <alternativeName>
        <fullName evidence="10">Nucleoside diphosphate-linked moiety X motif 9</fullName>
    </alternativeName>
</protein>
<dbReference type="GO" id="GO:0005739">
    <property type="term" value="C:mitochondrion"/>
    <property type="evidence" value="ECO:0007669"/>
    <property type="project" value="TreeGrafter"/>
</dbReference>
<evidence type="ECO:0000256" key="5">
    <source>
        <dbReference type="ARBA" id="ARBA00033056"/>
    </source>
</evidence>
<feature type="region of interest" description="Disordered" evidence="11">
    <location>
        <begin position="1"/>
        <end position="42"/>
    </location>
</feature>
<dbReference type="PROSITE" id="PS51462">
    <property type="entry name" value="NUDIX"/>
    <property type="match status" value="1"/>
</dbReference>
<dbReference type="PANTHER" id="PTHR13030">
    <property type="entry name" value="NUDIX HYDROLASE"/>
    <property type="match status" value="1"/>
</dbReference>
<dbReference type="GeneTree" id="ENSGT00390000017405"/>
<comment type="similarity">
    <text evidence="1">Belongs to the Nudix hydrolase family. NudF subfamily.</text>
</comment>
<evidence type="ECO:0000256" key="4">
    <source>
        <dbReference type="ARBA" id="ARBA00030308"/>
    </source>
</evidence>
<dbReference type="AlphaFoldDB" id="A0A8C8XPD8"/>
<evidence type="ECO:0000313" key="13">
    <source>
        <dbReference type="Ensembl" id="ENSPLOP00000022924.1"/>
    </source>
</evidence>
<evidence type="ECO:0000256" key="6">
    <source>
        <dbReference type="ARBA" id="ARBA00049546"/>
    </source>
</evidence>
<dbReference type="PANTHER" id="PTHR13030:SF8">
    <property type="entry name" value="ADP-RIBOSE PYROPHOSPHATASE, MITOCHONDRIAL"/>
    <property type="match status" value="1"/>
</dbReference>
<proteinExistence type="inferred from homology"/>
<reference evidence="13" key="2">
    <citation type="submission" date="2025-08" db="UniProtKB">
        <authorList>
            <consortium name="Ensembl"/>
        </authorList>
    </citation>
    <scope>IDENTIFICATION</scope>
</reference>
<dbReference type="InterPro" id="IPR015797">
    <property type="entry name" value="NUDIX_hydrolase-like_dom_sf"/>
</dbReference>
<evidence type="ECO:0000256" key="2">
    <source>
        <dbReference type="ARBA" id="ARBA00012453"/>
    </source>
</evidence>
<dbReference type="InterPro" id="IPR039989">
    <property type="entry name" value="NUDT9"/>
</dbReference>
<dbReference type="Gene3D" id="3.90.79.10">
    <property type="entry name" value="Nucleoside Triphosphate Pyrophosphohydrolase"/>
    <property type="match status" value="1"/>
</dbReference>
<comment type="function">
    <text evidence="7">Hydrolyzes ADP-ribose (ADPR) to AMP and ribose 5'-phosphate.</text>
</comment>
<feature type="domain" description="Nudix hydrolase" evidence="12">
    <location>
        <begin position="128"/>
        <end position="283"/>
    </location>
</feature>
<dbReference type="FunFam" id="3.90.79.10:FF:000021">
    <property type="entry name" value="ADP-ribose pyrophosphatase, mitochondrial isoform X1"/>
    <property type="match status" value="1"/>
</dbReference>
<comment type="subunit">
    <text evidence="8">Monomer. Interacts with GLOD4.</text>
</comment>
<evidence type="ECO:0000256" key="9">
    <source>
        <dbReference type="ARBA" id="ARBA00070304"/>
    </source>
</evidence>
<feature type="compositionally biased region" description="Polar residues" evidence="11">
    <location>
        <begin position="17"/>
        <end position="31"/>
    </location>
</feature>
<reference evidence="13" key="3">
    <citation type="submission" date="2025-09" db="UniProtKB">
        <authorList>
            <consortium name="Ensembl"/>
        </authorList>
    </citation>
    <scope>IDENTIFICATION</scope>
</reference>
<evidence type="ECO:0000256" key="8">
    <source>
        <dbReference type="ARBA" id="ARBA00064968"/>
    </source>
</evidence>
<evidence type="ECO:0000256" key="1">
    <source>
        <dbReference type="ARBA" id="ARBA00007482"/>
    </source>
</evidence>
<name>A0A8C8XPD8_PANLE</name>
<evidence type="ECO:0000259" key="12">
    <source>
        <dbReference type="PROSITE" id="PS51462"/>
    </source>
</evidence>
<evidence type="ECO:0000256" key="3">
    <source>
        <dbReference type="ARBA" id="ARBA00030162"/>
    </source>
</evidence>
<evidence type="ECO:0000256" key="10">
    <source>
        <dbReference type="ARBA" id="ARBA00079599"/>
    </source>
</evidence>
<dbReference type="Pfam" id="PF00293">
    <property type="entry name" value="NUDIX"/>
    <property type="match status" value="1"/>
</dbReference>
<reference evidence="13" key="1">
    <citation type="journal article" date="2019" name="bioRxiv">
        <title>Long live the king: chromosome-level assembly of the lion (Panthera leo) using linked-read, Hi-C, and long read data.</title>
        <authorList>
            <person name="Armstrong E.E."/>
            <person name="Taylor R.W."/>
            <person name="Miller D.E."/>
            <person name="Kaelin C."/>
            <person name="Barsh G."/>
            <person name="Hadly E.A."/>
            <person name="Petrov D."/>
        </authorList>
    </citation>
    <scope>NUCLEOTIDE SEQUENCE [LARGE SCALE GENOMIC DNA]</scope>
</reference>
<sequence length="304" mass="34020">MSDSNGAAEHPHKKARTSQYPGSKVEQSQVPNEKVPGRSNGQSTNLLRTLLALSWPSPCGQTLQWGKGTSFLNSTKGMGMLKEGARMACMSLKMADPEILQVRQGLVGRGLLRPWVPNRAADPISTRWKKDGTGNKVTHPVSERSILQFVAIKRKDRGEWAISGGMVEPGEKISTTLKREFGEEAMSSLQKSRAETQELKKQLHKLFSQEHFVVYKGYLVDPETHNAWMQTEAVNYHDETGEAMDELPLEAGDDAKKVKWVDVTDQLRLCARHSQFIQFVAETRGAHWSEGTCPRCREYRLGVS</sequence>
<comment type="catalytic activity">
    <reaction evidence="6">
        <text>ADP-D-ribose + H2O = D-ribose 5-phosphate + AMP + 2 H(+)</text>
        <dbReference type="Rhea" id="RHEA:10412"/>
        <dbReference type="ChEBI" id="CHEBI:15377"/>
        <dbReference type="ChEBI" id="CHEBI:15378"/>
        <dbReference type="ChEBI" id="CHEBI:57967"/>
        <dbReference type="ChEBI" id="CHEBI:78346"/>
        <dbReference type="ChEBI" id="CHEBI:456215"/>
        <dbReference type="EC" id="3.6.1.13"/>
    </reaction>
</comment>
<dbReference type="InterPro" id="IPR000086">
    <property type="entry name" value="NUDIX_hydrolase_dom"/>
</dbReference>